<evidence type="ECO:0000256" key="2">
    <source>
        <dbReference type="ARBA" id="ARBA00006411"/>
    </source>
</evidence>
<feature type="region of interest" description="Disordered" evidence="5">
    <location>
        <begin position="160"/>
        <end position="182"/>
    </location>
</feature>
<dbReference type="RefSeq" id="WP_093946296.1">
    <property type="nucleotide sequence ID" value="NZ_NMUL01000005.1"/>
</dbReference>
<sequence>MMQEFFSPLAFDFLWESAQVGELPYPLIVRSHGATENERVSLRHRADVELKARGIREPRGRLAPPIEDALNLLAFAPLTIDALHIPQFEAPTVGVLAAADDTKGVLAIQDADGIWLRDVPPDALVSSVIGVLPAGPRGSEASVTLPLDDALRTAPIRVPVPLPAAGEEEDKRRGKARRTPLSERVTADPREAYGRIAGQPRLRGGQLAANSRSQVGAKQRSRVLAWFDTATGRYLSLSRAGTDGREWVTVAPADAATLRTRLGEMVSSVSDGTRQVDRR</sequence>
<dbReference type="InterPro" id="IPR025734">
    <property type="entry name" value="EspG"/>
</dbReference>
<reference evidence="7" key="1">
    <citation type="submission" date="2017-07" db="EMBL/GenBank/DDBJ databases">
        <title>Comparative genome mining reveals phylogenetic distribution patterns of secondary metabolites in Amycolatopsis.</title>
        <authorList>
            <person name="Adamek M."/>
            <person name="Alanjary M."/>
            <person name="Sales-Ortells H."/>
            <person name="Goodfellow M."/>
            <person name="Bull A.T."/>
            <person name="Kalinowski J."/>
            <person name="Ziemert N."/>
        </authorList>
    </citation>
    <scope>NUCLEOTIDE SEQUENCE [LARGE SCALE GENOMIC DNA]</scope>
    <source>
        <strain evidence="7">H5</strain>
    </source>
</reference>
<evidence type="ECO:0000313" key="7">
    <source>
        <dbReference type="Proteomes" id="UP000215199"/>
    </source>
</evidence>
<comment type="caution">
    <text evidence="6">The sequence shown here is derived from an EMBL/GenBank/DDBJ whole genome shotgun (WGS) entry which is preliminary data.</text>
</comment>
<gene>
    <name evidence="6" type="ORF">CF165_05565</name>
</gene>
<dbReference type="Pfam" id="PF14011">
    <property type="entry name" value="ESX-1_EspG"/>
    <property type="match status" value="1"/>
</dbReference>
<evidence type="ECO:0000256" key="1">
    <source>
        <dbReference type="ARBA" id="ARBA00004496"/>
    </source>
</evidence>
<dbReference type="EMBL" id="NMUL01000005">
    <property type="protein sequence ID" value="OXM70529.1"/>
    <property type="molecule type" value="Genomic_DNA"/>
</dbReference>
<keyword evidence="3" id="KW-0963">Cytoplasm</keyword>
<keyword evidence="7" id="KW-1185">Reference proteome</keyword>
<keyword evidence="4" id="KW-0143">Chaperone</keyword>
<evidence type="ECO:0000256" key="3">
    <source>
        <dbReference type="ARBA" id="ARBA00022490"/>
    </source>
</evidence>
<comment type="similarity">
    <text evidence="2">Belongs to the EspG family.</text>
</comment>
<dbReference type="Proteomes" id="UP000215199">
    <property type="component" value="Unassembled WGS sequence"/>
</dbReference>
<comment type="subcellular location">
    <subcellularLocation>
        <location evidence="1">Cytoplasm</location>
    </subcellularLocation>
</comment>
<accession>A0A229TIJ2</accession>
<name>A0A229TIJ2_9PSEU</name>
<evidence type="ECO:0000256" key="4">
    <source>
        <dbReference type="ARBA" id="ARBA00023186"/>
    </source>
</evidence>
<proteinExistence type="inferred from homology"/>
<protein>
    <submittedName>
        <fullName evidence="6">ESX secretion-associated protein EspG</fullName>
    </submittedName>
</protein>
<dbReference type="OrthoDB" id="5175124at2"/>
<evidence type="ECO:0000256" key="5">
    <source>
        <dbReference type="SAM" id="MobiDB-lite"/>
    </source>
</evidence>
<dbReference type="AlphaFoldDB" id="A0A229TIJ2"/>
<evidence type="ECO:0000313" key="6">
    <source>
        <dbReference type="EMBL" id="OXM70529.1"/>
    </source>
</evidence>
<organism evidence="6 7">
    <name type="scientific">Amycolatopsis vastitatis</name>
    <dbReference type="NCBI Taxonomy" id="1905142"/>
    <lineage>
        <taxon>Bacteria</taxon>
        <taxon>Bacillati</taxon>
        <taxon>Actinomycetota</taxon>
        <taxon>Actinomycetes</taxon>
        <taxon>Pseudonocardiales</taxon>
        <taxon>Pseudonocardiaceae</taxon>
        <taxon>Amycolatopsis</taxon>
    </lineage>
</organism>